<feature type="compositionally biased region" description="Acidic residues" evidence="1">
    <location>
        <begin position="409"/>
        <end position="421"/>
    </location>
</feature>
<feature type="compositionally biased region" description="Acidic residues" evidence="1">
    <location>
        <begin position="1887"/>
        <end position="1899"/>
    </location>
</feature>
<feature type="compositionally biased region" description="Low complexity" evidence="1">
    <location>
        <begin position="2866"/>
        <end position="2879"/>
    </location>
</feature>
<feature type="compositionally biased region" description="Acidic residues" evidence="1">
    <location>
        <begin position="2977"/>
        <end position="2987"/>
    </location>
</feature>
<organism evidence="2 3">
    <name type="scientific">Colletotrichum fioriniae PJ7</name>
    <dbReference type="NCBI Taxonomy" id="1445577"/>
    <lineage>
        <taxon>Eukaryota</taxon>
        <taxon>Fungi</taxon>
        <taxon>Dikarya</taxon>
        <taxon>Ascomycota</taxon>
        <taxon>Pezizomycotina</taxon>
        <taxon>Sordariomycetes</taxon>
        <taxon>Hypocreomycetidae</taxon>
        <taxon>Glomerellales</taxon>
        <taxon>Glomerellaceae</taxon>
        <taxon>Colletotrichum</taxon>
        <taxon>Colletotrichum acutatum species complex</taxon>
    </lineage>
</organism>
<name>A0A010RTL7_9PEZI</name>
<feature type="compositionally biased region" description="Low complexity" evidence="1">
    <location>
        <begin position="1217"/>
        <end position="1227"/>
    </location>
</feature>
<feature type="compositionally biased region" description="Polar residues" evidence="1">
    <location>
        <begin position="1795"/>
        <end position="1814"/>
    </location>
</feature>
<feature type="compositionally biased region" description="Acidic residues" evidence="1">
    <location>
        <begin position="532"/>
        <end position="541"/>
    </location>
</feature>
<feature type="compositionally biased region" description="Acidic residues" evidence="1">
    <location>
        <begin position="1184"/>
        <end position="1195"/>
    </location>
</feature>
<feature type="compositionally biased region" description="Low complexity" evidence="1">
    <location>
        <begin position="372"/>
        <end position="382"/>
    </location>
</feature>
<feature type="compositionally biased region" description="Polar residues" evidence="1">
    <location>
        <begin position="2798"/>
        <end position="2812"/>
    </location>
</feature>
<feature type="compositionally biased region" description="Basic and acidic residues" evidence="1">
    <location>
        <begin position="203"/>
        <end position="223"/>
    </location>
</feature>
<feature type="compositionally biased region" description="Polar residues" evidence="1">
    <location>
        <begin position="1856"/>
        <end position="1866"/>
    </location>
</feature>
<feature type="compositionally biased region" description="Pro residues" evidence="1">
    <location>
        <begin position="2119"/>
        <end position="2128"/>
    </location>
</feature>
<evidence type="ECO:0000256" key="1">
    <source>
        <dbReference type="SAM" id="MobiDB-lite"/>
    </source>
</evidence>
<feature type="compositionally biased region" description="Pro residues" evidence="1">
    <location>
        <begin position="2011"/>
        <end position="2020"/>
    </location>
</feature>
<dbReference type="OrthoDB" id="4849666at2759"/>
<feature type="compositionally biased region" description="Acidic residues" evidence="1">
    <location>
        <begin position="1095"/>
        <end position="1110"/>
    </location>
</feature>
<protein>
    <submittedName>
        <fullName evidence="2">Uncharacterized protein</fullName>
    </submittedName>
</protein>
<feature type="compositionally biased region" description="Low complexity" evidence="1">
    <location>
        <begin position="1386"/>
        <end position="1395"/>
    </location>
</feature>
<feature type="compositionally biased region" description="Polar residues" evidence="1">
    <location>
        <begin position="2673"/>
        <end position="2694"/>
    </location>
</feature>
<feature type="compositionally biased region" description="Acidic residues" evidence="1">
    <location>
        <begin position="639"/>
        <end position="650"/>
    </location>
</feature>
<feature type="compositionally biased region" description="Pro residues" evidence="1">
    <location>
        <begin position="185"/>
        <end position="195"/>
    </location>
</feature>
<comment type="caution">
    <text evidence="2">The sequence shown here is derived from an EMBL/GenBank/DDBJ whole genome shotgun (WGS) entry which is preliminary data.</text>
</comment>
<feature type="compositionally biased region" description="Polar residues" evidence="1">
    <location>
        <begin position="1765"/>
        <end position="1777"/>
    </location>
</feature>
<feature type="compositionally biased region" description="Acidic residues" evidence="1">
    <location>
        <begin position="665"/>
        <end position="681"/>
    </location>
</feature>
<feature type="compositionally biased region" description="Polar residues" evidence="1">
    <location>
        <begin position="2261"/>
        <end position="2280"/>
    </location>
</feature>
<feature type="compositionally biased region" description="Polar residues" evidence="1">
    <location>
        <begin position="1554"/>
        <end position="1582"/>
    </location>
</feature>
<feature type="compositionally biased region" description="Low complexity" evidence="1">
    <location>
        <begin position="805"/>
        <end position="814"/>
    </location>
</feature>
<feature type="compositionally biased region" description="Acidic residues" evidence="1">
    <location>
        <begin position="303"/>
        <end position="318"/>
    </location>
</feature>
<sequence length="3109" mass="331457">MDVATLVAQMNEALASIHSTIEGLSTSAAESDTKLDELEQKRDMTLAELKAAYEKEREELAAAHQKELEDIAEQRRKEDEEREARRRREDEELAARKAKEDEEKQGTFDTTTRNVEDEMDDLMDSIEEETAKTISEGEAKLAELEAKRTELNRMIEEQMKAAVPPVPTRKRARTGRRSGAVPSAEPSPLPPPETPAEPAAGDKSVDEEKPAENGVAPEEKAEDTAPAPPADAPGEEDKTPEGDNSQPQPEEPVAEKSLEEATSTEEAQPAGEEAAPAPEAEAEAEAEKAPEDEPVAEAAAPEEAPEPAPTEDDKEEPAESAVVPEDSQESAPADSEEAPIEPPAEAEDAAGDDEKHDAIEVRGLAVETPETAPVEGASAAEEPAPKEPATEEPAAEEPAAAAEPTTVDQSDDTPPPEDPLDEPSTKEVPAAGEEAPTADEAPSAEDTPAAEEPATEEPAVKEDTVADQAPAVEETPAAEEAPAVVDAPAKDTPATTEEPAEEPSTEEPTKEDLAVEETPVEDAPAEAKEAPEEVDGEEGTVVDETPAAEESAVEAASTKEAPIDEAPTEATPAEKTQAEEALVEEAPTEEVPAEETLGEEAAATKDLAAEEPPADDVPLDDAPAPEEASTEGSPAAEAASEEPAADEEAPAVEASAEEPAKEDVAADEASPEESPIEEVSDEAQAAPNDPEDDGSKELPLAEDVPTEEATAEEAAPGAEPVDSATAEEAKASEDSISAEEPAATEADVPSQDDAPTEPVESTEEANKSPEEETTPAEPASHESAPDASEDAADPEEVVAKDAPADETVPESSPESVEDDTPKQADGEAEDTGADERPGDRSLPEFSMKAVEDDSVVEEAPVVDSSNPVEEEAAPEADQAEEDASPEIDSKAVDAEPSQEEPTSQEEDAPPQAEKAASNEDSAAEEPAQEKAISPEDADPVEAATTSAEDVAAETADPNEEPLKDTSVTEDAKDPETPLDAAPAEEEKEAHAQDATIAAEDETSTTEKSALEGEAPAADDAPSHDGMPGSEEIESGQTPPIEETPADGASTEPAPIVEADSAEDKPEPEADAPAPEQVVDEVTSDTATVQPAVDEQVAEEDPVEAAAVDDSEIAKDAAPTEAADEPTDSDHAVPEVAAADDQPTAESEEPATQDTTAGHDEASVEEDGEVSRAPLEDEPTKENVTDEEEAPDEEASSEVPATGEVEIQDANEDQAQEVTAPVTDADTVAAKKIDDAASPEKDLATAKPDPEEIQAEVSEAPPTTHEEEEPEPTTASKDLDDGDSEHRDAPNTPEEQLAGGVVEAAENDSTAGPSDATADAPADSELTEADAVEVVEAQAPESEGHVEKGEAPAAPVDESVGDALADTEETQPSAADADKEWSEHAEASLLSAEEAAPQADSPEPVEEEATPTASDEAPTADVSGQHDSVEETPAVSGDGKQDEQDKDLEDSQVVDSQTTAAPETIAHGDEGDVDVQERSVSLEEPRSAPAEVHDNDSDHGEFEVVEAPHDEAGSDEADQSPGDSSGLATKTDDGFHPESLSRNVSEAPGAAIESSYMTEPTGMTTDDSHVQDQQQESSASSTRFFDGHFGTRQVHFNEDEEDNDDSSPVLSVRDEDSDADEPAETSYNPFTRARAGSTAHAQPTFHSQDIPYNPFALQTVVEEEPPRETTNPFARSPSRGPQEDLTNPFARNTPASGADFLRSASALSNHHPSSPEETVSSNNPFARSTTPVDRSFSPALSTPGRQRAPSNPDSEDEEAMMAAESTYKNLFPVNQSPEAANDGFAPAAQSIERRQPTPQSFLPTASTLGQAQPDTPYNPFGARSSTVGGDVDESMFDQGYSSAAGGQDFVGEGVMDPSQQFVQENSPLSARHLAPVALDSIQERYNSELEDMDSDSEEPESLTTSQQLPASQHRAPPPLPSIAERSRQGFDDSSEEEEDWDARAPRPSQINTLLTSSPYRSSPPPPPPPRVSSSQGHYAQEVEDSSEDDGDIFHAQSPARLNPLSSSQHRATPPPPPPPRAPSSQGHYAQQQLEDSSEEEQADWDDAFEPAQPSTFPASQFGSTPPHPPPIPPPRAPSSLSQSRYNVEDSDEEDQGVLPSAATQSNLLPSALSPSGYRATPPPPPPPRAPSSQGFYHQEQADSSEDEHPFSHDIARPGQFPISSSSQFRATPPPPPPPRVASSQVQYRQEIEEDSSDEQDEDAWDSNAARPGQIPNLSTSQFRATPPPPPPPRTSSALGRYRQELENSDSEENEEAWEANRYGQTTSMMGASNLMGTNQMGVDSMRSASPLGASPMRAASPLQSTSPLATNPMRASSSLASTSPIRSASPMAQSSPMESAFRDSVPATSSQGLPSHQREEGGEESDDSWENIGKRGGDEISPVDERFSTAMPTPQLRVDSYEQQWPNASNDQISTASTYLQPAGPGDFTDSDSQEYATPLASAGFSASSQYTQGAMGSPRHPDSTGNKDIYDQTYNRGGAMSPYGQTHETSLADELAQEDDSDDDSEYEHSEAPAFLTQIGTAQQLQQQQTSNEPVLTQVIDSFDSDEDDGPRTAVMQPAEHPTQYASSRFGASTWRDELRSPTMFGATRHSRSGSLLREEVQKSLHQEATAGYSSPLRSAYEPDTQVEGSYGGQQAQMHGQDVYGQQSAEYHAQDALAQQQYDQAQFDHDQFETQPYGQAQLQPQYGQATSWQPGVQVPEIQAEEEHEQTTPQLAPQQSEQAPDISPLALRQEESPATPSSSQGTPSRGLAFSRHNPDRPQTPPTMQAEGNFDPELMVPRDVTNVPWHARNDSVPHSMRSQSTLDSVASSPIHSALHADKHEPVIRDSWPASVHHLTRPRNDSSLTDREEYDPFRDSEEAAKAARGPSGSVDSSSDSPPRNAAATNNSPGSLISRMRGIFENNQAKQEPASPVRSRPVSGVFHPVRRSKPGGGDDFEDRGYERKAGFLNEAEDEVDEQSALLRSSAGGVVRVKRDAEYDEWGEDMDRDESGDRHRPKRRKYRRDPSGLRVPVPWNSEEKESGGGPVEPSGESVFRLAWLFVEGWRQKLQKAGDMVEKTRWEWELDGTATVCTHSRASSLTFGMVIADARLRVPEELGNKKKQRKSVHWA</sequence>
<feature type="compositionally biased region" description="Acidic residues" evidence="1">
    <location>
        <begin position="896"/>
        <end position="908"/>
    </location>
</feature>
<feature type="compositionally biased region" description="Low complexity" evidence="1">
    <location>
        <begin position="469"/>
        <end position="497"/>
    </location>
</feature>
<feature type="region of interest" description="Disordered" evidence="1">
    <location>
        <begin position="1881"/>
        <end position="2513"/>
    </location>
</feature>
<feature type="compositionally biased region" description="Basic and acidic residues" evidence="1">
    <location>
        <begin position="833"/>
        <end position="842"/>
    </location>
</feature>
<feature type="compositionally biased region" description="Low complexity" evidence="1">
    <location>
        <begin position="620"/>
        <end position="638"/>
    </location>
</feature>
<feature type="compositionally biased region" description="Low complexity" evidence="1">
    <location>
        <begin position="542"/>
        <end position="560"/>
    </location>
</feature>
<feature type="compositionally biased region" description="Acidic residues" evidence="1">
    <location>
        <begin position="2245"/>
        <end position="2256"/>
    </location>
</feature>
<feature type="compositionally biased region" description="Pro residues" evidence="1">
    <location>
        <begin position="1960"/>
        <end position="1969"/>
    </location>
</feature>
<feature type="compositionally biased region" description="Polar residues" evidence="1">
    <location>
        <begin position="2710"/>
        <end position="2721"/>
    </location>
</feature>
<feature type="compositionally biased region" description="Acidic residues" evidence="1">
    <location>
        <begin position="2190"/>
        <end position="2203"/>
    </location>
</feature>
<dbReference type="eggNOG" id="ENOG502QZ1C">
    <property type="taxonomic scope" value="Eukaryota"/>
</dbReference>
<dbReference type="HOGENOM" id="CLU_227983_0_0_1"/>
<feature type="compositionally biased region" description="Acidic residues" evidence="1">
    <location>
        <begin position="1980"/>
        <end position="1989"/>
    </location>
</feature>
<feature type="compositionally biased region" description="Acidic residues" evidence="1">
    <location>
        <begin position="868"/>
        <end position="885"/>
    </location>
</feature>
<feature type="compositionally biased region" description="Low complexity" evidence="1">
    <location>
        <begin position="712"/>
        <end position="722"/>
    </location>
</feature>
<keyword evidence="3" id="KW-1185">Reference proteome</keyword>
<feature type="region of interest" description="Disordered" evidence="1">
    <location>
        <begin position="152"/>
        <end position="1866"/>
    </location>
</feature>
<feature type="compositionally biased region" description="Pro residues" evidence="1">
    <location>
        <begin position="2064"/>
        <end position="2075"/>
    </location>
</feature>
<feature type="region of interest" description="Disordered" evidence="1">
    <location>
        <begin position="57"/>
        <end position="119"/>
    </location>
</feature>
<feature type="compositionally biased region" description="Basic and acidic residues" evidence="1">
    <location>
        <begin position="2839"/>
        <end position="2862"/>
    </location>
</feature>
<feature type="compositionally biased region" description="Basic and acidic residues" evidence="1">
    <location>
        <begin position="1465"/>
        <end position="1511"/>
    </location>
</feature>
<feature type="compositionally biased region" description="Polar residues" evidence="1">
    <location>
        <begin position="2735"/>
        <end position="2746"/>
    </location>
</feature>
<proteinExistence type="predicted"/>
<feature type="compositionally biased region" description="Acidic residues" evidence="1">
    <location>
        <begin position="334"/>
        <end position="351"/>
    </location>
</feature>
<gene>
    <name evidence="2" type="ORF">CFIO01_03919</name>
</gene>
<feature type="compositionally biased region" description="Polar residues" evidence="1">
    <location>
        <begin position="2300"/>
        <end position="2336"/>
    </location>
</feature>
<accession>A0A010RTL7</accession>
<feature type="compositionally biased region" description="Basic and acidic residues" evidence="1">
    <location>
        <begin position="57"/>
        <end position="106"/>
    </location>
</feature>
<feature type="compositionally biased region" description="Low complexity" evidence="1">
    <location>
        <begin position="2654"/>
        <end position="2665"/>
    </location>
</feature>
<reference evidence="2 3" key="1">
    <citation type="submission" date="2014-02" db="EMBL/GenBank/DDBJ databases">
        <title>The genome sequence of Colletotrichum fioriniae PJ7.</title>
        <authorList>
            <person name="Baroncelli R."/>
            <person name="Thon M.R."/>
        </authorList>
    </citation>
    <scope>NUCLEOTIDE SEQUENCE [LARGE SCALE GENOMIC DNA]</scope>
    <source>
        <strain evidence="2 3">PJ7</strain>
    </source>
</reference>
<feature type="compositionally biased region" description="Acidic residues" evidence="1">
    <location>
        <begin position="2495"/>
        <end position="2506"/>
    </location>
</feature>
<feature type="compositionally biased region" description="Basic and acidic residues" evidence="1">
    <location>
        <begin position="1228"/>
        <end position="1249"/>
    </location>
</feature>
<feature type="compositionally biased region" description="Acidic residues" evidence="1">
    <location>
        <begin position="1205"/>
        <end position="1214"/>
    </location>
</feature>
<feature type="compositionally biased region" description="Polar residues" evidence="1">
    <location>
        <begin position="2400"/>
        <end position="2419"/>
    </location>
</feature>
<feature type="compositionally biased region" description="Acidic residues" evidence="1">
    <location>
        <begin position="514"/>
        <end position="524"/>
    </location>
</feature>
<evidence type="ECO:0000313" key="3">
    <source>
        <dbReference type="Proteomes" id="UP000020467"/>
    </source>
</evidence>
<feature type="compositionally biased region" description="Acidic residues" evidence="1">
    <location>
        <begin position="581"/>
        <end position="598"/>
    </location>
</feature>
<feature type="compositionally biased region" description="Low complexity" evidence="1">
    <location>
        <begin position="1307"/>
        <end position="1323"/>
    </location>
</feature>
<evidence type="ECO:0000313" key="2">
    <source>
        <dbReference type="EMBL" id="EXF83896.1"/>
    </source>
</evidence>
<feature type="compositionally biased region" description="Basic and acidic residues" evidence="1">
    <location>
        <begin position="1173"/>
        <end position="1183"/>
    </location>
</feature>
<dbReference type="EMBL" id="JARH01000221">
    <property type="protein sequence ID" value="EXF83896.1"/>
    <property type="molecule type" value="Genomic_DNA"/>
</dbReference>
<feature type="compositionally biased region" description="Acidic residues" evidence="1">
    <location>
        <begin position="787"/>
        <end position="796"/>
    </location>
</feature>
<feature type="compositionally biased region" description="Basic and acidic residues" evidence="1">
    <location>
        <begin position="2816"/>
        <end position="2825"/>
    </location>
</feature>
<feature type="region of interest" description="Disordered" evidence="1">
    <location>
        <begin position="2602"/>
        <end position="3028"/>
    </location>
</feature>
<feature type="compositionally biased region" description="Basic and acidic residues" evidence="1">
    <location>
        <begin position="2371"/>
        <end position="2386"/>
    </location>
</feature>
<feature type="compositionally biased region" description="Polar residues" evidence="1">
    <location>
        <begin position="2444"/>
        <end position="2454"/>
    </location>
</feature>
<feature type="region of interest" description="Disordered" evidence="1">
    <location>
        <begin position="2542"/>
        <end position="2573"/>
    </location>
</feature>
<dbReference type="Proteomes" id="UP000020467">
    <property type="component" value="Unassembled WGS sequence"/>
</dbReference>
<dbReference type="KEGG" id="cfj:CFIO01_03919"/>
<feature type="compositionally biased region" description="Polar residues" evidence="1">
    <location>
        <begin position="1704"/>
        <end position="1751"/>
    </location>
</feature>
<feature type="compositionally biased region" description="Polar residues" evidence="1">
    <location>
        <begin position="2051"/>
        <end position="2062"/>
    </location>
</feature>
<feature type="compositionally biased region" description="Polar residues" evidence="1">
    <location>
        <begin position="2633"/>
        <end position="2649"/>
    </location>
</feature>
<feature type="compositionally biased region" description="Acidic residues" evidence="1">
    <location>
        <begin position="2034"/>
        <end position="2047"/>
    </location>
</feature>
<feature type="compositionally biased region" description="Low complexity" evidence="1">
    <location>
        <begin position="438"/>
        <end position="452"/>
    </location>
</feature>
<feature type="compositionally biased region" description="Basic and acidic residues" evidence="1">
    <location>
        <begin position="1375"/>
        <end position="1385"/>
    </location>
</feature>
<feature type="compositionally biased region" description="Basic and acidic residues" evidence="1">
    <location>
        <begin position="2145"/>
        <end position="2154"/>
    </location>
</feature>
<feature type="compositionally biased region" description="Low complexity" evidence="1">
    <location>
        <begin position="265"/>
        <end position="279"/>
    </location>
</feature>